<evidence type="ECO:0000313" key="1">
    <source>
        <dbReference type="EMBL" id="CAD7700990.1"/>
    </source>
</evidence>
<keyword evidence="2" id="KW-1185">Reference proteome</keyword>
<proteinExistence type="predicted"/>
<reference evidence="1" key="1">
    <citation type="submission" date="2020-12" db="EMBL/GenBank/DDBJ databases">
        <authorList>
            <person name="Iha C."/>
        </authorList>
    </citation>
    <scope>NUCLEOTIDE SEQUENCE</scope>
</reference>
<name>A0A8S1J0Q6_9CHLO</name>
<dbReference type="EMBL" id="CAJHUC010001399">
    <property type="protein sequence ID" value="CAD7700990.1"/>
    <property type="molecule type" value="Genomic_DNA"/>
</dbReference>
<comment type="caution">
    <text evidence="1">The sequence shown here is derived from an EMBL/GenBank/DDBJ whole genome shotgun (WGS) entry which is preliminary data.</text>
</comment>
<dbReference type="AlphaFoldDB" id="A0A8S1J0Q6"/>
<evidence type="ECO:0000313" key="2">
    <source>
        <dbReference type="Proteomes" id="UP000708148"/>
    </source>
</evidence>
<dbReference type="Proteomes" id="UP000708148">
    <property type="component" value="Unassembled WGS sequence"/>
</dbReference>
<protein>
    <submittedName>
        <fullName evidence="1">Uncharacterized protein</fullName>
    </submittedName>
</protein>
<gene>
    <name evidence="1" type="ORF">OSTQU699_LOCUS6349</name>
</gene>
<organism evidence="1 2">
    <name type="scientific">Ostreobium quekettii</name>
    <dbReference type="NCBI Taxonomy" id="121088"/>
    <lineage>
        <taxon>Eukaryota</taxon>
        <taxon>Viridiplantae</taxon>
        <taxon>Chlorophyta</taxon>
        <taxon>core chlorophytes</taxon>
        <taxon>Ulvophyceae</taxon>
        <taxon>TCBD clade</taxon>
        <taxon>Bryopsidales</taxon>
        <taxon>Ostreobineae</taxon>
        <taxon>Ostreobiaceae</taxon>
        <taxon>Ostreobium</taxon>
    </lineage>
</organism>
<accession>A0A8S1J0Q6</accession>
<sequence length="108" mass="11570">MALALTALRGLQHVKKFSRFSRKWAPFGVVTLASNANGPASDKRSEGDGGSYAGGWSWAANVAWQASYLATSAVLDIRTVKCVFSDVKDTDVDVLTEILVCYGAEVVK</sequence>